<dbReference type="AlphaFoldDB" id="A0A1Q3AJ80"/>
<gene>
    <name evidence="1" type="ORF">ZYGR_0AY01700</name>
</gene>
<accession>A0A1Q3AJ80</accession>
<evidence type="ECO:0000313" key="1">
    <source>
        <dbReference type="EMBL" id="GAV55777.1"/>
    </source>
</evidence>
<comment type="caution">
    <text evidence="1">The sequence shown here is derived from an EMBL/GenBank/DDBJ whole genome shotgun (WGS) entry which is preliminary data.</text>
</comment>
<reference evidence="1 2" key="1">
    <citation type="submission" date="2016-08" db="EMBL/GenBank/DDBJ databases">
        <title>Draft genome sequence of allopolyploid Zygosaccharomyces rouxii.</title>
        <authorList>
            <person name="Watanabe J."/>
            <person name="Uehara K."/>
            <person name="Mogi Y."/>
            <person name="Tsukioka Y."/>
        </authorList>
    </citation>
    <scope>NUCLEOTIDE SEQUENCE [LARGE SCALE GENOMIC DNA]</scope>
    <source>
        <strain evidence="1 2">NBRC 110957</strain>
    </source>
</reference>
<proteinExistence type="predicted"/>
<protein>
    <submittedName>
        <fullName evidence="1">Uncharacterized protein</fullName>
    </submittedName>
</protein>
<dbReference type="EMBL" id="BDGX01000051">
    <property type="protein sequence ID" value="GAV55777.1"/>
    <property type="molecule type" value="Genomic_DNA"/>
</dbReference>
<evidence type="ECO:0000313" key="2">
    <source>
        <dbReference type="Proteomes" id="UP000187013"/>
    </source>
</evidence>
<name>A0A1Q3AJ80_ZYGRO</name>
<organism evidence="1 2">
    <name type="scientific">Zygosaccharomyces rouxii</name>
    <dbReference type="NCBI Taxonomy" id="4956"/>
    <lineage>
        <taxon>Eukaryota</taxon>
        <taxon>Fungi</taxon>
        <taxon>Dikarya</taxon>
        <taxon>Ascomycota</taxon>
        <taxon>Saccharomycotina</taxon>
        <taxon>Saccharomycetes</taxon>
        <taxon>Saccharomycetales</taxon>
        <taxon>Saccharomycetaceae</taxon>
        <taxon>Zygosaccharomyces</taxon>
    </lineage>
</organism>
<sequence>MDSTVRLEQRRLKFSKDAGKRIRDDPLSDKSLVSRGSNLRILQEDQTAREQLLSRVKKLQDDHTLEHGLRKLREVVISVFDVNREDPRFIALVHKVYQLSYDYFFGRQDFLKLGNLVLSSMFHNFPGDPSFQQLYALYASHVELDLSKCISILTQVRRSSITVQERQLIRLSSIYLINLESPSQWFSILSRLPKKQVQFLTSIPAFQHMKDRCFQYLKICYNQITLDYVLGNWFYNMVGNADIPSDWPLETVGGVQTIVLKKRTKT</sequence>
<dbReference type="Proteomes" id="UP000187013">
    <property type="component" value="Unassembled WGS sequence"/>
</dbReference>
<dbReference type="OrthoDB" id="4035094at2759"/>